<dbReference type="AlphaFoldDB" id="A0A017TGU2"/>
<feature type="binding site" evidence="5">
    <location>
        <position position="438"/>
    </location>
    <ligand>
        <name>Fe cation</name>
        <dbReference type="ChEBI" id="CHEBI:24875"/>
        <note>catalytic</note>
    </ligand>
</feature>
<evidence type="ECO:0000256" key="2">
    <source>
        <dbReference type="ARBA" id="ARBA00022723"/>
    </source>
</evidence>
<proteinExistence type="inferred from homology"/>
<dbReference type="InterPro" id="IPR004294">
    <property type="entry name" value="Carotenoid_Oase"/>
</dbReference>
<accession>A0A017TGU2</accession>
<keyword evidence="2 5" id="KW-0479">Metal-binding</keyword>
<sequence length="445" mass="48474">MNEEVTAHDLPVTGRIPAGLNGRYLRNGPNPLGHVDPATHHWMLGEGMVHGVRLRDGRAAWYRNRWVRAASVAEKLGEPRRGRPLQGDMDFATNTHVIGHAGRTFALMESGPPPYELTDELDTIGPSDFGGTLPAGFTAHPKLDPRTGELHAIAYLPGGDHVQHLVVDATGKVIRATSIPAAGHGMMHDFSLTERHVIVYDLPLTFSMEALGAGQAVPYVFRRDRPARIGIMPRAGGEVRWREAEPCWIAHTLNAYDDGSSVIIDLVRYPGWFDASEHRAAIPVFDRWTLDLASDKVHERRLDDRPQEFPRVNEGVVSRPHRYGYTAVMGALIASMAPLGAKLPGEAFTNALLKHDLVRGTSEIHSFGRDAAVGEGVFAPSASSTSSAEAAEDDGYVMAYVHNPDRGAADLVILAAQDFTGEPVARIHLPTRIPLGFHGSWIPDA</sequence>
<reference evidence="6 7" key="1">
    <citation type="submission" date="2013-05" db="EMBL/GenBank/DDBJ databases">
        <title>Genome assembly of Chondromyces apiculatus DSM 436.</title>
        <authorList>
            <person name="Sharma G."/>
            <person name="Khatri I."/>
            <person name="Kaur C."/>
            <person name="Mayilraj S."/>
            <person name="Subramanian S."/>
        </authorList>
    </citation>
    <scope>NUCLEOTIDE SEQUENCE [LARGE SCALE GENOMIC DNA]</scope>
    <source>
        <strain evidence="6 7">DSM 436</strain>
    </source>
</reference>
<comment type="similarity">
    <text evidence="1">Belongs to the carotenoid oxygenase family.</text>
</comment>
<feature type="binding site" evidence="5">
    <location>
        <position position="188"/>
    </location>
    <ligand>
        <name>Fe cation</name>
        <dbReference type="ChEBI" id="CHEBI:24875"/>
        <note>catalytic</note>
    </ligand>
</feature>
<protein>
    <submittedName>
        <fullName evidence="6">Lignostilbene-alpha,beta-dioxygenase</fullName>
    </submittedName>
</protein>
<organism evidence="6 7">
    <name type="scientific">Chondromyces apiculatus DSM 436</name>
    <dbReference type="NCBI Taxonomy" id="1192034"/>
    <lineage>
        <taxon>Bacteria</taxon>
        <taxon>Pseudomonadati</taxon>
        <taxon>Myxococcota</taxon>
        <taxon>Polyangia</taxon>
        <taxon>Polyangiales</taxon>
        <taxon>Polyangiaceae</taxon>
        <taxon>Chondromyces</taxon>
    </lineage>
</organism>
<evidence type="ECO:0000256" key="1">
    <source>
        <dbReference type="ARBA" id="ARBA00006787"/>
    </source>
</evidence>
<evidence type="ECO:0000313" key="6">
    <source>
        <dbReference type="EMBL" id="EYF08127.1"/>
    </source>
</evidence>
<comment type="cofactor">
    <cofactor evidence="5">
        <name>Fe(2+)</name>
        <dbReference type="ChEBI" id="CHEBI:29033"/>
    </cofactor>
    <text evidence="5">Binds 1 Fe(2+) ion per subunit.</text>
</comment>
<comment type="caution">
    <text evidence="6">The sequence shown here is derived from an EMBL/GenBank/DDBJ whole genome shotgun (WGS) entry which is preliminary data.</text>
</comment>
<dbReference type="EMBL" id="ASRX01000005">
    <property type="protein sequence ID" value="EYF08127.1"/>
    <property type="molecule type" value="Genomic_DNA"/>
</dbReference>
<keyword evidence="7" id="KW-1185">Reference proteome</keyword>
<dbReference type="GO" id="GO:0046872">
    <property type="term" value="F:metal ion binding"/>
    <property type="evidence" value="ECO:0007669"/>
    <property type="project" value="UniProtKB-KW"/>
</dbReference>
<dbReference type="PANTHER" id="PTHR10543:SF89">
    <property type="entry name" value="CAROTENOID 9,10(9',10')-CLEAVAGE DIOXYGENASE 1"/>
    <property type="match status" value="1"/>
</dbReference>
<gene>
    <name evidence="6" type="ORF">CAP_5887</name>
</gene>
<keyword evidence="4 5" id="KW-0408">Iron</keyword>
<feature type="binding site" evidence="5">
    <location>
        <position position="140"/>
    </location>
    <ligand>
        <name>Fe cation</name>
        <dbReference type="ChEBI" id="CHEBI:24875"/>
        <note>catalytic</note>
    </ligand>
</feature>
<keyword evidence="6" id="KW-0223">Dioxygenase</keyword>
<dbReference type="STRING" id="1192034.CAP_5887"/>
<dbReference type="eggNOG" id="COG3670">
    <property type="taxonomic scope" value="Bacteria"/>
</dbReference>
<dbReference type="PANTHER" id="PTHR10543">
    <property type="entry name" value="BETA-CAROTENE DIOXYGENASE"/>
    <property type="match status" value="1"/>
</dbReference>
<keyword evidence="3" id="KW-0560">Oxidoreductase</keyword>
<evidence type="ECO:0000256" key="4">
    <source>
        <dbReference type="ARBA" id="ARBA00023004"/>
    </source>
</evidence>
<dbReference type="Proteomes" id="UP000019678">
    <property type="component" value="Unassembled WGS sequence"/>
</dbReference>
<evidence type="ECO:0000313" key="7">
    <source>
        <dbReference type="Proteomes" id="UP000019678"/>
    </source>
</evidence>
<feature type="binding site" evidence="5">
    <location>
        <position position="251"/>
    </location>
    <ligand>
        <name>Fe cation</name>
        <dbReference type="ChEBI" id="CHEBI:24875"/>
        <note>catalytic</note>
    </ligand>
</feature>
<evidence type="ECO:0000256" key="5">
    <source>
        <dbReference type="PIRSR" id="PIRSR604294-1"/>
    </source>
</evidence>
<dbReference type="GO" id="GO:0010436">
    <property type="term" value="F:carotenoid dioxygenase activity"/>
    <property type="evidence" value="ECO:0007669"/>
    <property type="project" value="TreeGrafter"/>
</dbReference>
<name>A0A017TGU2_9BACT</name>
<evidence type="ECO:0000256" key="3">
    <source>
        <dbReference type="ARBA" id="ARBA00023002"/>
    </source>
</evidence>
<dbReference type="GO" id="GO:0016121">
    <property type="term" value="P:carotene catabolic process"/>
    <property type="evidence" value="ECO:0007669"/>
    <property type="project" value="TreeGrafter"/>
</dbReference>
<dbReference type="Pfam" id="PF03055">
    <property type="entry name" value="RPE65"/>
    <property type="match status" value="1"/>
</dbReference>